<sequence length="535" mass="58689">MGSNTDLQGFFNHISTIIGDANVSRDATAGALAGPQGQAEYGDPFPVGDDKGKPKGAVRPRTVEEVQETIRAANQFHIPLWTVSRGKNLGYGGTSAILEGSVTLDLHRMNQIIEINEDHAYAIVEPGVSFFDLFQEVQRRNLKLWTSVPAIGWGSVVGNTLDRGFGYTPEGEHVNSQCGLEVVLPNGELLRTGMGAMDGSKLFPLYKSGYGPSIDGLFFQSNLGVVTKLGIHLTPAPEAFCDCEVSVEKEESLVSLIDVLCNLLRRKVIGNFPSVSNIFRQALVSRDEDIAKELSKYLGIGKHVPYEVLEGIRLRKAWGFWKASFALYGPVEVVPGLLKAVQRAFNQVPGSRVVSKSFQSSQGQLLRPDDIGDEEIPHAGIPTMAPLQMMDSRGPGSGHISFSPIFPPSGSELYKWYLTAKQKTIEANFDFFADFHVFPRHVIGIELIVFEDSEKDAVNALYRDLLDDGAARGYTEYRTHVEFMDDVAAHFNFNNSALPHFVTLLKDTLDPNGVLSPGKSGIWNSKSGKQTLPMR</sequence>
<keyword evidence="2" id="KW-0274">FAD</keyword>
<protein>
    <submittedName>
        <fullName evidence="5">Vanillyl-alcohol oxidase</fullName>
    </submittedName>
</protein>
<organism evidence="5 6">
    <name type="scientific">Dactylonectria macrodidyma</name>
    <dbReference type="NCBI Taxonomy" id="307937"/>
    <lineage>
        <taxon>Eukaryota</taxon>
        <taxon>Fungi</taxon>
        <taxon>Dikarya</taxon>
        <taxon>Ascomycota</taxon>
        <taxon>Pezizomycotina</taxon>
        <taxon>Sordariomycetes</taxon>
        <taxon>Hypocreomycetidae</taxon>
        <taxon>Hypocreales</taxon>
        <taxon>Nectriaceae</taxon>
        <taxon>Dactylonectria</taxon>
    </lineage>
</organism>
<dbReference type="Gene3D" id="3.40.462.10">
    <property type="entry name" value="FAD-linked oxidases, C-terminal domain"/>
    <property type="match status" value="1"/>
</dbReference>
<dbReference type="InterPro" id="IPR006094">
    <property type="entry name" value="Oxid_FAD_bind_N"/>
</dbReference>
<dbReference type="Gene3D" id="3.30.465.10">
    <property type="match status" value="1"/>
</dbReference>
<dbReference type="SUPFAM" id="SSF55103">
    <property type="entry name" value="FAD-linked oxidases, C-terminal domain"/>
    <property type="match status" value="1"/>
</dbReference>
<name>A0A9P9J3P6_9HYPO</name>
<dbReference type="OrthoDB" id="5332616at2759"/>
<dbReference type="SUPFAM" id="SSF56176">
    <property type="entry name" value="FAD-binding/transporter-associated domain-like"/>
    <property type="match status" value="1"/>
</dbReference>
<gene>
    <name evidence="5" type="ORF">EDB81DRAFT_653675</name>
</gene>
<dbReference type="InterPro" id="IPR016171">
    <property type="entry name" value="Vanillyl_alc_oxidase_C-sub2"/>
</dbReference>
<dbReference type="PROSITE" id="PS51387">
    <property type="entry name" value="FAD_PCMH"/>
    <property type="match status" value="1"/>
</dbReference>
<dbReference type="InterPro" id="IPR016167">
    <property type="entry name" value="FAD-bd_PCMH_sub1"/>
</dbReference>
<dbReference type="InterPro" id="IPR036318">
    <property type="entry name" value="FAD-bd_PCMH-like_sf"/>
</dbReference>
<evidence type="ECO:0000256" key="1">
    <source>
        <dbReference type="ARBA" id="ARBA00022630"/>
    </source>
</evidence>
<reference evidence="5" key="1">
    <citation type="journal article" date="2021" name="Nat. Commun.">
        <title>Genetic determinants of endophytism in the Arabidopsis root mycobiome.</title>
        <authorList>
            <person name="Mesny F."/>
            <person name="Miyauchi S."/>
            <person name="Thiergart T."/>
            <person name="Pickel B."/>
            <person name="Atanasova L."/>
            <person name="Karlsson M."/>
            <person name="Huettel B."/>
            <person name="Barry K.W."/>
            <person name="Haridas S."/>
            <person name="Chen C."/>
            <person name="Bauer D."/>
            <person name="Andreopoulos W."/>
            <person name="Pangilinan J."/>
            <person name="LaButti K."/>
            <person name="Riley R."/>
            <person name="Lipzen A."/>
            <person name="Clum A."/>
            <person name="Drula E."/>
            <person name="Henrissat B."/>
            <person name="Kohler A."/>
            <person name="Grigoriev I.V."/>
            <person name="Martin F.M."/>
            <person name="Hacquard S."/>
        </authorList>
    </citation>
    <scope>NUCLEOTIDE SEQUENCE</scope>
    <source>
        <strain evidence="5">MPI-CAGE-AT-0147</strain>
    </source>
</reference>
<dbReference type="GO" id="GO:0005739">
    <property type="term" value="C:mitochondrion"/>
    <property type="evidence" value="ECO:0007669"/>
    <property type="project" value="TreeGrafter"/>
</dbReference>
<dbReference type="GO" id="GO:1903457">
    <property type="term" value="P:lactate catabolic process"/>
    <property type="evidence" value="ECO:0007669"/>
    <property type="project" value="TreeGrafter"/>
</dbReference>
<comment type="caution">
    <text evidence="5">The sequence shown here is derived from an EMBL/GenBank/DDBJ whole genome shotgun (WGS) entry which is preliminary data.</text>
</comment>
<dbReference type="Gene3D" id="1.10.45.10">
    <property type="entry name" value="Vanillyl-alcohol Oxidase, Chain A, domain 4"/>
    <property type="match status" value="1"/>
</dbReference>
<evidence type="ECO:0000313" key="6">
    <source>
        <dbReference type="Proteomes" id="UP000738349"/>
    </source>
</evidence>
<dbReference type="PANTHER" id="PTHR11748">
    <property type="entry name" value="D-LACTATE DEHYDROGENASE"/>
    <property type="match status" value="1"/>
</dbReference>
<accession>A0A9P9J3P6</accession>
<evidence type="ECO:0000259" key="4">
    <source>
        <dbReference type="PROSITE" id="PS51387"/>
    </source>
</evidence>
<feature type="region of interest" description="Disordered" evidence="3">
    <location>
        <begin position="33"/>
        <end position="59"/>
    </location>
</feature>
<feature type="domain" description="FAD-binding PCMH-type" evidence="4">
    <location>
        <begin position="50"/>
        <end position="236"/>
    </location>
</feature>
<keyword evidence="1" id="KW-0285">Flavoprotein</keyword>
<evidence type="ECO:0000313" key="5">
    <source>
        <dbReference type="EMBL" id="KAH7142102.1"/>
    </source>
</evidence>
<dbReference type="InterPro" id="IPR016170">
    <property type="entry name" value="Cytok_DH_C_sf"/>
</dbReference>
<dbReference type="Gene3D" id="3.30.43.10">
    <property type="entry name" value="Uridine Diphospho-n-acetylenolpyruvylglucosamine Reductase, domain 2"/>
    <property type="match status" value="1"/>
</dbReference>
<evidence type="ECO:0000256" key="2">
    <source>
        <dbReference type="ARBA" id="ARBA00022827"/>
    </source>
</evidence>
<dbReference type="InterPro" id="IPR016166">
    <property type="entry name" value="FAD-bd_PCMH"/>
</dbReference>
<proteinExistence type="predicted"/>
<dbReference type="GO" id="GO:0004458">
    <property type="term" value="F:D-lactate dehydrogenase (cytochrome) activity"/>
    <property type="evidence" value="ECO:0007669"/>
    <property type="project" value="TreeGrafter"/>
</dbReference>
<dbReference type="GO" id="GO:0071949">
    <property type="term" value="F:FAD binding"/>
    <property type="evidence" value="ECO:0007669"/>
    <property type="project" value="InterPro"/>
</dbReference>
<dbReference type="Pfam" id="PF01565">
    <property type="entry name" value="FAD_binding_4"/>
    <property type="match status" value="1"/>
</dbReference>
<dbReference type="InterPro" id="IPR016169">
    <property type="entry name" value="FAD-bd_PCMH_sub2"/>
</dbReference>
<dbReference type="AlphaFoldDB" id="A0A9P9J3P6"/>
<dbReference type="PANTHER" id="PTHR11748:SF114">
    <property type="entry name" value="ARYL-ALCOHOL OXIDASE VANILLYL-ALCOHOL OXIDASE (AFU_ORTHOLOGUE AFUA_3G09500)-RELATED"/>
    <property type="match status" value="1"/>
</dbReference>
<dbReference type="EMBL" id="JAGMUV010000010">
    <property type="protein sequence ID" value="KAH7142102.1"/>
    <property type="molecule type" value="Genomic_DNA"/>
</dbReference>
<dbReference type="InterPro" id="IPR016164">
    <property type="entry name" value="FAD-linked_Oxase-like_C"/>
</dbReference>
<dbReference type="GO" id="GO:0008720">
    <property type="term" value="F:D-lactate dehydrogenase (NAD+) activity"/>
    <property type="evidence" value="ECO:0007669"/>
    <property type="project" value="TreeGrafter"/>
</dbReference>
<dbReference type="Proteomes" id="UP000738349">
    <property type="component" value="Unassembled WGS sequence"/>
</dbReference>
<keyword evidence="6" id="KW-1185">Reference proteome</keyword>
<evidence type="ECO:0000256" key="3">
    <source>
        <dbReference type="SAM" id="MobiDB-lite"/>
    </source>
</evidence>